<dbReference type="EMBL" id="BMQL01000021">
    <property type="protein sequence ID" value="GGR17698.1"/>
    <property type="molecule type" value="Genomic_DNA"/>
</dbReference>
<dbReference type="Proteomes" id="UP000603865">
    <property type="component" value="Unassembled WGS sequence"/>
</dbReference>
<sequence length="82" mass="8800">MKGATDVIQQACTAFQCRKEGGIRQVFASRNNRIAVNFAVCSEGTLGYLKVAELSPRSVNAYMQSQFGQITKIGISAVPEGS</sequence>
<evidence type="ECO:0000313" key="1">
    <source>
        <dbReference type="EMBL" id="GGR17698.1"/>
    </source>
</evidence>
<dbReference type="AlphaFoldDB" id="A0A918CDW7"/>
<organism evidence="1 2">
    <name type="scientific">Deinococcus ruber</name>
    <dbReference type="NCBI Taxonomy" id="1848197"/>
    <lineage>
        <taxon>Bacteria</taxon>
        <taxon>Thermotogati</taxon>
        <taxon>Deinococcota</taxon>
        <taxon>Deinococci</taxon>
        <taxon>Deinococcales</taxon>
        <taxon>Deinococcaceae</taxon>
        <taxon>Deinococcus</taxon>
    </lineage>
</organism>
<keyword evidence="2" id="KW-1185">Reference proteome</keyword>
<gene>
    <name evidence="1" type="ORF">GCM10008957_33010</name>
</gene>
<reference evidence="1" key="2">
    <citation type="submission" date="2020-09" db="EMBL/GenBank/DDBJ databases">
        <authorList>
            <person name="Sun Q."/>
            <person name="Ohkuma M."/>
        </authorList>
    </citation>
    <scope>NUCLEOTIDE SEQUENCE</scope>
    <source>
        <strain evidence="1">JCM 31311</strain>
    </source>
</reference>
<name>A0A918CDW7_9DEIO</name>
<reference evidence="1" key="1">
    <citation type="journal article" date="2014" name="Int. J. Syst. Evol. Microbiol.">
        <title>Complete genome sequence of Corynebacterium casei LMG S-19264T (=DSM 44701T), isolated from a smear-ripened cheese.</title>
        <authorList>
            <consortium name="US DOE Joint Genome Institute (JGI-PGF)"/>
            <person name="Walter F."/>
            <person name="Albersmeier A."/>
            <person name="Kalinowski J."/>
            <person name="Ruckert C."/>
        </authorList>
    </citation>
    <scope>NUCLEOTIDE SEQUENCE</scope>
    <source>
        <strain evidence="1">JCM 31311</strain>
    </source>
</reference>
<proteinExistence type="predicted"/>
<evidence type="ECO:0000313" key="2">
    <source>
        <dbReference type="Proteomes" id="UP000603865"/>
    </source>
</evidence>
<accession>A0A918CDW7</accession>
<comment type="caution">
    <text evidence="1">The sequence shown here is derived from an EMBL/GenBank/DDBJ whole genome shotgun (WGS) entry which is preliminary data.</text>
</comment>
<protein>
    <submittedName>
        <fullName evidence="1">Uncharacterized protein</fullName>
    </submittedName>
</protein>